<dbReference type="SMART" id="SM00360">
    <property type="entry name" value="RRM"/>
    <property type="match status" value="4"/>
</dbReference>
<keyword evidence="6" id="KW-1185">Reference proteome</keyword>
<dbReference type="InterPro" id="IPR000504">
    <property type="entry name" value="RRM_dom"/>
</dbReference>
<dbReference type="Proteomes" id="UP000789524">
    <property type="component" value="Unassembled WGS sequence"/>
</dbReference>
<dbReference type="Gene3D" id="3.30.70.330">
    <property type="match status" value="3"/>
</dbReference>
<protein>
    <submittedName>
        <fullName evidence="5">(African queen) hypothetical protein</fullName>
    </submittedName>
</protein>
<dbReference type="PANTHER" id="PTHR48027">
    <property type="entry name" value="HETEROGENEOUS NUCLEAR RIBONUCLEOPROTEIN 87F-RELATED"/>
    <property type="match status" value="1"/>
</dbReference>
<accession>A0A8J2QZY8</accession>
<name>A0A8J2QZY8_9NEOP</name>
<feature type="compositionally biased region" description="Basic and acidic residues" evidence="3">
    <location>
        <begin position="471"/>
        <end position="481"/>
    </location>
</feature>
<evidence type="ECO:0000256" key="3">
    <source>
        <dbReference type="SAM" id="MobiDB-lite"/>
    </source>
</evidence>
<evidence type="ECO:0000256" key="1">
    <source>
        <dbReference type="ARBA" id="ARBA00022884"/>
    </source>
</evidence>
<evidence type="ECO:0000256" key="2">
    <source>
        <dbReference type="PROSITE-ProRule" id="PRU00176"/>
    </source>
</evidence>
<dbReference type="InterPro" id="IPR034203">
    <property type="entry name" value="RBM45_RRM1"/>
</dbReference>
<dbReference type="Pfam" id="PF00076">
    <property type="entry name" value="RRM_1"/>
    <property type="match status" value="3"/>
</dbReference>
<dbReference type="PROSITE" id="PS50102">
    <property type="entry name" value="RRM"/>
    <property type="match status" value="3"/>
</dbReference>
<keyword evidence="1 2" id="KW-0694">RNA-binding</keyword>
<organism evidence="5 6">
    <name type="scientific">Danaus chrysippus</name>
    <name type="common">African queen</name>
    <dbReference type="NCBI Taxonomy" id="151541"/>
    <lineage>
        <taxon>Eukaryota</taxon>
        <taxon>Metazoa</taxon>
        <taxon>Ecdysozoa</taxon>
        <taxon>Arthropoda</taxon>
        <taxon>Hexapoda</taxon>
        <taxon>Insecta</taxon>
        <taxon>Pterygota</taxon>
        <taxon>Neoptera</taxon>
        <taxon>Endopterygota</taxon>
        <taxon>Lepidoptera</taxon>
        <taxon>Glossata</taxon>
        <taxon>Ditrysia</taxon>
        <taxon>Papilionoidea</taxon>
        <taxon>Nymphalidae</taxon>
        <taxon>Danainae</taxon>
        <taxon>Danaini</taxon>
        <taxon>Danaina</taxon>
        <taxon>Danaus</taxon>
        <taxon>Anosia</taxon>
    </lineage>
</organism>
<dbReference type="InterPro" id="IPR012677">
    <property type="entry name" value="Nucleotide-bd_a/b_plait_sf"/>
</dbReference>
<feature type="domain" description="RRM" evidence="4">
    <location>
        <begin position="20"/>
        <end position="99"/>
    </location>
</feature>
<feature type="domain" description="RRM" evidence="4">
    <location>
        <begin position="400"/>
        <end position="472"/>
    </location>
</feature>
<sequence length="504" mass="57494">MSMITAVRNNDRKEEKPPHSRVFVVCNKQLKEEDLRLRFQRFGAIEDLYIPRDRHTGESKGVAYIKYAKTSSAAAAIQEVHMKVLNNDNKPTKVMVAVNKNENPAQNENVDRYRRLFIKVQKDASESELRHHFSTFGQIESIHLQRDKVTDVCKGFAYVQYKTFYDAAKAFEECDKKYRPVFATPRDDLKRSRNSLDIEHHNINGYSNTKNVHNHYPERHGQLKLEYSNENMNGMMSSNSYDFNTISVKCSPQVPKKYIEQLFNVIPGMVQCQYYLDTFNGISKAVITYEECRSAAHAVDRLNNFEFPSGEILSVKPDKNPLVKAANDLTDIVNNFRNAVDYGAPDIKQLAEAIAKASNLIKASTTGQIYSPRDQHDYNYCDVILPPHKPMADSNSRVAQRLFIICKPQPPPMSTLQDVFCRFGDLINVSTIPNKTFGFVKYASVNAAQEAMRVLNGATVTGVKLKVLEADEKPTKEDKVGQTEQAENNDYDMDSKRMRLDDKD</sequence>
<gene>
    <name evidence="5" type="ORF">DCHRY22_LOCUS11295</name>
</gene>
<dbReference type="InterPro" id="IPR052462">
    <property type="entry name" value="SLIRP/GR-RBP-like"/>
</dbReference>
<dbReference type="AlphaFoldDB" id="A0A8J2QZY8"/>
<evidence type="ECO:0000313" key="5">
    <source>
        <dbReference type="EMBL" id="CAG9575378.1"/>
    </source>
</evidence>
<dbReference type="EMBL" id="CAKASE010000074">
    <property type="protein sequence ID" value="CAG9575378.1"/>
    <property type="molecule type" value="Genomic_DNA"/>
</dbReference>
<dbReference type="CDD" id="cd12366">
    <property type="entry name" value="RRM1_RBM45"/>
    <property type="match status" value="1"/>
</dbReference>
<dbReference type="OrthoDB" id="78437at2759"/>
<feature type="region of interest" description="Disordered" evidence="3">
    <location>
        <begin position="471"/>
        <end position="504"/>
    </location>
</feature>
<reference evidence="5" key="1">
    <citation type="submission" date="2021-09" db="EMBL/GenBank/DDBJ databases">
        <authorList>
            <person name="Martin H S."/>
        </authorList>
    </citation>
    <scope>NUCLEOTIDE SEQUENCE</scope>
</reference>
<feature type="domain" description="RRM" evidence="4">
    <location>
        <begin position="114"/>
        <end position="230"/>
    </location>
</feature>
<dbReference type="InterPro" id="IPR035979">
    <property type="entry name" value="RBD_domain_sf"/>
</dbReference>
<proteinExistence type="predicted"/>
<dbReference type="SUPFAM" id="SSF54928">
    <property type="entry name" value="RNA-binding domain, RBD"/>
    <property type="match status" value="2"/>
</dbReference>
<dbReference type="GO" id="GO:0003723">
    <property type="term" value="F:RNA binding"/>
    <property type="evidence" value="ECO:0007669"/>
    <property type="project" value="UniProtKB-UniRule"/>
</dbReference>
<feature type="compositionally biased region" description="Basic and acidic residues" evidence="3">
    <location>
        <begin position="493"/>
        <end position="504"/>
    </location>
</feature>
<evidence type="ECO:0000259" key="4">
    <source>
        <dbReference type="PROSITE" id="PS50102"/>
    </source>
</evidence>
<comment type="caution">
    <text evidence="5">The sequence shown here is derived from an EMBL/GenBank/DDBJ whole genome shotgun (WGS) entry which is preliminary data.</text>
</comment>
<evidence type="ECO:0000313" key="6">
    <source>
        <dbReference type="Proteomes" id="UP000789524"/>
    </source>
</evidence>